<protein>
    <recommendedName>
        <fullName evidence="4">DUF3139 domain-containing protein</fullName>
    </recommendedName>
</protein>
<evidence type="ECO:0000313" key="3">
    <source>
        <dbReference type="Proteomes" id="UP001256827"/>
    </source>
</evidence>
<evidence type="ECO:0000256" key="1">
    <source>
        <dbReference type="SAM" id="Phobius"/>
    </source>
</evidence>
<feature type="transmembrane region" description="Helical" evidence="1">
    <location>
        <begin position="9"/>
        <end position="29"/>
    </location>
</feature>
<proteinExistence type="predicted"/>
<organism evidence="2 3">
    <name type="scientific">Brevibacillus brevis</name>
    <name type="common">Bacillus brevis</name>
    <dbReference type="NCBI Taxonomy" id="1393"/>
    <lineage>
        <taxon>Bacteria</taxon>
        <taxon>Bacillati</taxon>
        <taxon>Bacillota</taxon>
        <taxon>Bacilli</taxon>
        <taxon>Bacillales</taxon>
        <taxon>Paenibacillaceae</taxon>
        <taxon>Brevibacillus</taxon>
    </lineage>
</organism>
<evidence type="ECO:0008006" key="4">
    <source>
        <dbReference type="Google" id="ProtNLM"/>
    </source>
</evidence>
<reference evidence="2 3" key="1">
    <citation type="submission" date="2023-09" db="EMBL/GenBank/DDBJ databases">
        <title>Complete Genome and Methylome dissection of Bacillus brevis NEB573 original source of BbsI restriction endonuclease.</title>
        <authorList>
            <person name="Fomenkov A."/>
            <person name="Roberts R.D."/>
        </authorList>
    </citation>
    <scope>NUCLEOTIDE SEQUENCE [LARGE SCALE GENOMIC DNA]</scope>
    <source>
        <strain evidence="2 3">NEB573</strain>
    </source>
</reference>
<gene>
    <name evidence="2" type="ORF">RGB73_15950</name>
</gene>
<dbReference type="EMBL" id="CP134050">
    <property type="protein sequence ID" value="WNC12233.1"/>
    <property type="molecule type" value="Genomic_DNA"/>
</dbReference>
<sequence>MDAVKKSKVIIVSFVAGAILLGFVAYMGMSATGNEHMAIIQKAIKEKGGVIVAGGITAVPVDESPFEQSGKGNTIYRIEFTKDGRPFTAWYRSENHSSILKEPEGWIFPDSVNP</sequence>
<dbReference type="Proteomes" id="UP001256827">
    <property type="component" value="Chromosome"/>
</dbReference>
<dbReference type="RefSeq" id="WP_310763504.1">
    <property type="nucleotide sequence ID" value="NZ_CP134050.1"/>
</dbReference>
<keyword evidence="1" id="KW-0472">Membrane</keyword>
<name>A0ABY9SWN1_BREBE</name>
<accession>A0ABY9SWN1</accession>
<keyword evidence="1" id="KW-0812">Transmembrane</keyword>
<evidence type="ECO:0000313" key="2">
    <source>
        <dbReference type="EMBL" id="WNC12233.1"/>
    </source>
</evidence>
<keyword evidence="1" id="KW-1133">Transmembrane helix</keyword>
<keyword evidence="3" id="KW-1185">Reference proteome</keyword>